<dbReference type="InterPro" id="IPR010998">
    <property type="entry name" value="Integrase_recombinase_N"/>
</dbReference>
<gene>
    <name evidence="7" type="ORF">GCM10011515_00370</name>
</gene>
<dbReference type="InterPro" id="IPR038488">
    <property type="entry name" value="Integrase_DNA-bd_sf"/>
</dbReference>
<dbReference type="PANTHER" id="PTHR30629:SF2">
    <property type="entry name" value="PROPHAGE INTEGRASE INTS-RELATED"/>
    <property type="match status" value="1"/>
</dbReference>
<proteinExistence type="inferred from homology"/>
<comment type="similarity">
    <text evidence="1">Belongs to the 'phage' integrase family.</text>
</comment>
<comment type="caution">
    <text evidence="7">The sequence shown here is derived from an EMBL/GenBank/DDBJ whole genome shotgun (WGS) entry which is preliminary data.</text>
</comment>
<dbReference type="PANTHER" id="PTHR30629">
    <property type="entry name" value="PROPHAGE INTEGRASE"/>
    <property type="match status" value="1"/>
</dbReference>
<dbReference type="InterPro" id="IPR053876">
    <property type="entry name" value="Phage_int_M"/>
</dbReference>
<evidence type="ECO:0008006" key="9">
    <source>
        <dbReference type="Google" id="ProtNLM"/>
    </source>
</evidence>
<sequence>MALTDLQLKQAAPRDKDWKLGDSGGLYILIRANGSKLWRMKYRQDGREKLTFGRYPEVSLREARLRRDEARVEIGQGGDPARRKREEKIAALIRAGDTFESVAHEFISKREAEGLAMATLVKMNWLAAVLNKSIGGRPIAEITPHEMLSVLKKHEGEGNYEKARRLQLRLAGVPLRGSDTALRTRSMFAAPGRAHLTQSQALRSDHRSRRARRAAARDRPL</sequence>
<evidence type="ECO:0000256" key="4">
    <source>
        <dbReference type="SAM" id="MobiDB-lite"/>
    </source>
</evidence>
<evidence type="ECO:0000256" key="1">
    <source>
        <dbReference type="ARBA" id="ARBA00008857"/>
    </source>
</evidence>
<dbReference type="Pfam" id="PF22022">
    <property type="entry name" value="Phage_int_M"/>
    <property type="match status" value="1"/>
</dbReference>
<evidence type="ECO:0000259" key="5">
    <source>
        <dbReference type="Pfam" id="PF13356"/>
    </source>
</evidence>
<evidence type="ECO:0000256" key="2">
    <source>
        <dbReference type="ARBA" id="ARBA00022908"/>
    </source>
</evidence>
<dbReference type="Pfam" id="PF13356">
    <property type="entry name" value="Arm-DNA-bind_3"/>
    <property type="match status" value="1"/>
</dbReference>
<dbReference type="Gene3D" id="3.30.160.390">
    <property type="entry name" value="Integrase, DNA-binding domain"/>
    <property type="match status" value="1"/>
</dbReference>
<dbReference type="RefSeq" id="WP_188643284.1">
    <property type="nucleotide sequence ID" value="NZ_BMKL01000001.1"/>
</dbReference>
<keyword evidence="3" id="KW-0238">DNA-binding</keyword>
<dbReference type="SUPFAM" id="SSF56349">
    <property type="entry name" value="DNA breaking-rejoining enzymes"/>
    <property type="match status" value="1"/>
</dbReference>
<evidence type="ECO:0000256" key="3">
    <source>
        <dbReference type="ARBA" id="ARBA00023125"/>
    </source>
</evidence>
<dbReference type="InterPro" id="IPR050808">
    <property type="entry name" value="Phage_Integrase"/>
</dbReference>
<name>A0ABQ1RVT3_9SPHN</name>
<evidence type="ECO:0000313" key="7">
    <source>
        <dbReference type="EMBL" id="GGD84565.1"/>
    </source>
</evidence>
<reference evidence="8" key="1">
    <citation type="journal article" date="2019" name="Int. J. Syst. Evol. Microbiol.">
        <title>The Global Catalogue of Microorganisms (GCM) 10K type strain sequencing project: providing services to taxonomists for standard genome sequencing and annotation.</title>
        <authorList>
            <consortium name="The Broad Institute Genomics Platform"/>
            <consortium name="The Broad Institute Genome Sequencing Center for Infectious Disease"/>
            <person name="Wu L."/>
            <person name="Ma J."/>
        </authorList>
    </citation>
    <scope>NUCLEOTIDE SEQUENCE [LARGE SCALE GENOMIC DNA]</scope>
    <source>
        <strain evidence="8">CGMCC 1.15959</strain>
    </source>
</reference>
<protein>
    <recommendedName>
        <fullName evidence="9">Prophage CPS-53 integrase</fullName>
    </recommendedName>
</protein>
<keyword evidence="8" id="KW-1185">Reference proteome</keyword>
<keyword evidence="2" id="KW-0229">DNA integration</keyword>
<dbReference type="InterPro" id="IPR025166">
    <property type="entry name" value="Integrase_DNA_bind_dom"/>
</dbReference>
<organism evidence="7 8">
    <name type="scientific">Tsuneonella deserti</name>
    <dbReference type="NCBI Taxonomy" id="2035528"/>
    <lineage>
        <taxon>Bacteria</taxon>
        <taxon>Pseudomonadati</taxon>
        <taxon>Pseudomonadota</taxon>
        <taxon>Alphaproteobacteria</taxon>
        <taxon>Sphingomonadales</taxon>
        <taxon>Erythrobacteraceae</taxon>
        <taxon>Tsuneonella</taxon>
    </lineage>
</organism>
<evidence type="ECO:0000313" key="8">
    <source>
        <dbReference type="Proteomes" id="UP000619041"/>
    </source>
</evidence>
<feature type="domain" description="Phage integrase central" evidence="6">
    <location>
        <begin position="99"/>
        <end position="173"/>
    </location>
</feature>
<dbReference type="EMBL" id="BMKL01000001">
    <property type="protein sequence ID" value="GGD84565.1"/>
    <property type="molecule type" value="Genomic_DNA"/>
</dbReference>
<dbReference type="InterPro" id="IPR011010">
    <property type="entry name" value="DNA_brk_join_enz"/>
</dbReference>
<accession>A0ABQ1RVT3</accession>
<feature type="region of interest" description="Disordered" evidence="4">
    <location>
        <begin position="194"/>
        <end position="221"/>
    </location>
</feature>
<dbReference type="Gene3D" id="1.10.150.130">
    <property type="match status" value="1"/>
</dbReference>
<dbReference type="Proteomes" id="UP000619041">
    <property type="component" value="Unassembled WGS sequence"/>
</dbReference>
<evidence type="ECO:0000259" key="6">
    <source>
        <dbReference type="Pfam" id="PF22022"/>
    </source>
</evidence>
<feature type="domain" description="Integrase DNA-binding" evidence="5">
    <location>
        <begin position="3"/>
        <end position="87"/>
    </location>
</feature>